<feature type="region of interest" description="Disordered" evidence="1">
    <location>
        <begin position="40"/>
        <end position="107"/>
    </location>
</feature>
<evidence type="ECO:0000256" key="1">
    <source>
        <dbReference type="SAM" id="MobiDB-lite"/>
    </source>
</evidence>
<protein>
    <submittedName>
        <fullName evidence="2">Uncharacterized protein</fullName>
    </submittedName>
</protein>
<dbReference type="OrthoDB" id="681844at2759"/>
<dbReference type="EMBL" id="CM003536">
    <property type="protein sequence ID" value="RCV43095.1"/>
    <property type="molecule type" value="Genomic_DNA"/>
</dbReference>
<reference evidence="2" key="1">
    <citation type="journal article" date="2012" name="Nat. Biotechnol.">
        <title>Reference genome sequence of the model plant Setaria.</title>
        <authorList>
            <person name="Bennetzen J.L."/>
            <person name="Schmutz J."/>
            <person name="Wang H."/>
            <person name="Percifield R."/>
            <person name="Hawkins J."/>
            <person name="Pontaroli A.C."/>
            <person name="Estep M."/>
            <person name="Feng L."/>
            <person name="Vaughn J.N."/>
            <person name="Grimwood J."/>
            <person name="Jenkins J."/>
            <person name="Barry K."/>
            <person name="Lindquist E."/>
            <person name="Hellsten U."/>
            <person name="Deshpande S."/>
            <person name="Wang X."/>
            <person name="Wu X."/>
            <person name="Mitros T."/>
            <person name="Triplett J."/>
            <person name="Yang X."/>
            <person name="Ye C.Y."/>
            <person name="Mauro-Herrera M."/>
            <person name="Wang L."/>
            <person name="Li P."/>
            <person name="Sharma M."/>
            <person name="Sharma R."/>
            <person name="Ronald P.C."/>
            <person name="Panaud O."/>
            <person name="Kellogg E.A."/>
            <person name="Brutnell T.P."/>
            <person name="Doust A.N."/>
            <person name="Tuskan G.A."/>
            <person name="Rokhsar D."/>
            <person name="Devos K.M."/>
        </authorList>
    </citation>
    <scope>NUCLEOTIDE SEQUENCE [LARGE SCALE GENOMIC DNA]</scope>
    <source>
        <strain evidence="2">Yugu1</strain>
    </source>
</reference>
<dbReference type="AlphaFoldDB" id="A0A368SKX8"/>
<evidence type="ECO:0000313" key="2">
    <source>
        <dbReference type="EMBL" id="RCV43096.1"/>
    </source>
</evidence>
<dbReference type="EMBL" id="CM003536">
    <property type="protein sequence ID" value="RCV43096.1"/>
    <property type="molecule type" value="Genomic_DNA"/>
</dbReference>
<sequence>MDRPLTLLVEMKPGHILRGRRFQCCIRDDAIADVYAEVVHENSEEEDESDSDYQAEEEEESGSEGDGHVISVPIAIANPTEDLERYSGDSDWEHENSKEDEEAKQYRRHAKMVKKGVKGREDVCEALVQVRHQVPQLYIDEELDAGNDTPYFDSSEEASYDDDEGLEISGSRKKSKFPRFDGTTPLPIFLVGMTFRGRHILPFLKMRREGSEPSVPGLVALG</sequence>
<organism evidence="2">
    <name type="scientific">Setaria italica</name>
    <name type="common">Foxtail millet</name>
    <name type="synonym">Panicum italicum</name>
    <dbReference type="NCBI Taxonomy" id="4555"/>
    <lineage>
        <taxon>Eukaryota</taxon>
        <taxon>Viridiplantae</taxon>
        <taxon>Streptophyta</taxon>
        <taxon>Embryophyta</taxon>
        <taxon>Tracheophyta</taxon>
        <taxon>Spermatophyta</taxon>
        <taxon>Magnoliopsida</taxon>
        <taxon>Liliopsida</taxon>
        <taxon>Poales</taxon>
        <taxon>Poaceae</taxon>
        <taxon>PACMAD clade</taxon>
        <taxon>Panicoideae</taxon>
        <taxon>Panicodae</taxon>
        <taxon>Paniceae</taxon>
        <taxon>Cenchrinae</taxon>
        <taxon>Setaria</taxon>
    </lineage>
</organism>
<reference evidence="2" key="2">
    <citation type="submission" date="2015-07" db="EMBL/GenBank/DDBJ databases">
        <authorList>
            <person name="Noorani M."/>
        </authorList>
    </citation>
    <scope>NUCLEOTIDE SEQUENCE</scope>
    <source>
        <strain evidence="2">Yugu1</strain>
    </source>
</reference>
<feature type="region of interest" description="Disordered" evidence="1">
    <location>
        <begin position="145"/>
        <end position="177"/>
    </location>
</feature>
<dbReference type="EMBL" id="CM003536">
    <property type="protein sequence ID" value="RCV43097.1"/>
    <property type="molecule type" value="Genomic_DNA"/>
</dbReference>
<proteinExistence type="predicted"/>
<gene>
    <name evidence="2" type="ORF">SETIT_9G268500v2</name>
</gene>
<accession>A0A368SKX8</accession>
<feature type="compositionally biased region" description="Acidic residues" evidence="1">
    <location>
        <begin position="154"/>
        <end position="166"/>
    </location>
</feature>
<feature type="compositionally biased region" description="Acidic residues" evidence="1">
    <location>
        <begin position="43"/>
        <end position="63"/>
    </location>
</feature>
<feature type="compositionally biased region" description="Basic and acidic residues" evidence="1">
    <location>
        <begin position="82"/>
        <end position="105"/>
    </location>
</feature>
<name>A0A368SKX8_SETIT</name>